<evidence type="ECO:0008006" key="6">
    <source>
        <dbReference type="Google" id="ProtNLM"/>
    </source>
</evidence>
<comment type="similarity">
    <text evidence="3">Belongs to the SAAL1 family.</text>
</comment>
<dbReference type="GO" id="GO:0005654">
    <property type="term" value="C:nucleoplasm"/>
    <property type="evidence" value="ECO:0007669"/>
    <property type="project" value="TreeGrafter"/>
</dbReference>
<sequence>DDVDEDELLRRMRADAVDNTMYSKKFILQTLMTLSQLPPQTTLEVELDDELCKLWDMSASKEVVDFLLEHDALYVIFSAIEASEDVRLYEILIGLLGNMCIEVECAQQLTSNPEWIEMLLRLSTCMDTCMLLQLMRVYQYVVIHVINGKEQLGINWYICFAACENSARNLGFILQQCIGEELLVAALKATNSVLACCALVEEENSETDLNLKPIAEVFLVHELCDGVNNAFIRLMRDDVDKQADEIVTNDAATNIYTVIPDGDEDEEDGKGTNITCDIDIIKTYLNICSILVQLPEAQLSMDSYASSISYCLTRILVFLQQPTQLLPLRARQEEYFEDLAHICCCMKYCYDKDLFANLLDIWIILRHHIANYAENDENDFEAYEDEPRSQYEENTFKLMRLLAHILITVDHDTMVKDIMEFGMVKSELLLCALNADQEEDVVLQSAHQRLGLIINDAAGQA</sequence>
<proteinExistence type="inferred from homology"/>
<evidence type="ECO:0000256" key="3">
    <source>
        <dbReference type="ARBA" id="ARBA00038401"/>
    </source>
</evidence>
<evidence type="ECO:0000313" key="5">
    <source>
        <dbReference type="Proteomes" id="UP001200034"/>
    </source>
</evidence>
<dbReference type="PANTHER" id="PTHR23424:SF23">
    <property type="entry name" value="PROTEIN SAAL1"/>
    <property type="match status" value="1"/>
</dbReference>
<dbReference type="EMBL" id="JAJJHW010002585">
    <property type="protein sequence ID" value="KAH8370526.1"/>
    <property type="molecule type" value="Genomic_DNA"/>
</dbReference>
<organism evidence="4 5">
    <name type="scientific">Drosophila rubida</name>
    <dbReference type="NCBI Taxonomy" id="30044"/>
    <lineage>
        <taxon>Eukaryota</taxon>
        <taxon>Metazoa</taxon>
        <taxon>Ecdysozoa</taxon>
        <taxon>Arthropoda</taxon>
        <taxon>Hexapoda</taxon>
        <taxon>Insecta</taxon>
        <taxon>Pterygota</taxon>
        <taxon>Neoptera</taxon>
        <taxon>Endopterygota</taxon>
        <taxon>Diptera</taxon>
        <taxon>Brachycera</taxon>
        <taxon>Muscomorpha</taxon>
        <taxon>Ephydroidea</taxon>
        <taxon>Drosophilidae</taxon>
        <taxon>Drosophila</taxon>
    </lineage>
</organism>
<feature type="non-terminal residue" evidence="4">
    <location>
        <position position="461"/>
    </location>
</feature>
<evidence type="ECO:0000256" key="1">
    <source>
        <dbReference type="ARBA" id="ARBA00004123"/>
    </source>
</evidence>
<evidence type="ECO:0000256" key="2">
    <source>
        <dbReference type="ARBA" id="ARBA00023242"/>
    </source>
</evidence>
<accession>A0AAD4K0Z2</accession>
<keyword evidence="2" id="KW-0539">Nucleus</keyword>
<dbReference type="InterPro" id="IPR052464">
    <property type="entry name" value="Synovial_Prolif_Regulator"/>
</dbReference>
<dbReference type="AlphaFoldDB" id="A0AAD4K0Z2"/>
<keyword evidence="5" id="KW-1185">Reference proteome</keyword>
<name>A0AAD4K0Z2_9MUSC</name>
<gene>
    <name evidence="4" type="ORF">KR093_003961</name>
</gene>
<comment type="caution">
    <text evidence="4">The sequence shown here is derived from an EMBL/GenBank/DDBJ whole genome shotgun (WGS) entry which is preliminary data.</text>
</comment>
<evidence type="ECO:0000313" key="4">
    <source>
        <dbReference type="EMBL" id="KAH8370526.1"/>
    </source>
</evidence>
<protein>
    <recommendedName>
        <fullName evidence="6">Protein saal1</fullName>
    </recommendedName>
</protein>
<comment type="subcellular location">
    <subcellularLocation>
        <location evidence="1">Nucleus</location>
    </subcellularLocation>
</comment>
<feature type="non-terminal residue" evidence="4">
    <location>
        <position position="1"/>
    </location>
</feature>
<reference evidence="4" key="1">
    <citation type="journal article" date="2021" name="Mol. Ecol. Resour.">
        <title>Phylogenomic analyses of the genus Drosophila reveals genomic signals of climate adaptation.</title>
        <authorList>
            <person name="Li F."/>
            <person name="Rane R.V."/>
            <person name="Luria V."/>
            <person name="Xiong Z."/>
            <person name="Chen J."/>
            <person name="Li Z."/>
            <person name="Catullo R.A."/>
            <person name="Griffin P.C."/>
            <person name="Schiffer M."/>
            <person name="Pearce S."/>
            <person name="Lee S.F."/>
            <person name="McElroy K."/>
            <person name="Stocker A."/>
            <person name="Shirriffs J."/>
            <person name="Cockerell F."/>
            <person name="Coppin C."/>
            <person name="Sgro C.M."/>
            <person name="Karger A."/>
            <person name="Cain J.W."/>
            <person name="Weber J.A."/>
            <person name="Santpere G."/>
            <person name="Kirschner M.W."/>
            <person name="Hoffmann A.A."/>
            <person name="Oakeshott J.G."/>
            <person name="Zhang G."/>
        </authorList>
    </citation>
    <scope>NUCLEOTIDE SEQUENCE</scope>
    <source>
        <strain evidence="4">BGI-SZ-2011g</strain>
    </source>
</reference>
<dbReference type="Proteomes" id="UP001200034">
    <property type="component" value="Unassembled WGS sequence"/>
</dbReference>
<dbReference type="PANTHER" id="PTHR23424">
    <property type="entry name" value="SERUM AMYLOID A"/>
    <property type="match status" value="1"/>
</dbReference>